<dbReference type="InterPro" id="IPR000182">
    <property type="entry name" value="GNAT_dom"/>
</dbReference>
<reference evidence="3" key="1">
    <citation type="submission" date="2017-09" db="EMBL/GenBank/DDBJ databases">
        <title>Depth-based differentiation of microbial function through sediment-hosted aquifers and enrichment of novel symbionts in the deep terrestrial subsurface.</title>
        <authorList>
            <person name="Probst A.J."/>
            <person name="Ladd B."/>
            <person name="Jarett J.K."/>
            <person name="Geller-Mcgrath D.E."/>
            <person name="Sieber C.M.K."/>
            <person name="Emerson J.B."/>
            <person name="Anantharaman K."/>
            <person name="Thomas B.C."/>
            <person name="Malmstrom R."/>
            <person name="Stieglmeier M."/>
            <person name="Klingl A."/>
            <person name="Woyke T."/>
            <person name="Ryan C.M."/>
            <person name="Banfield J.F."/>
        </authorList>
    </citation>
    <scope>NUCLEOTIDE SEQUENCE [LARGE SCALE GENOMIC DNA]</scope>
</reference>
<dbReference type="EMBL" id="PFBB01000029">
    <property type="protein sequence ID" value="PIR88366.1"/>
    <property type="molecule type" value="Genomic_DNA"/>
</dbReference>
<proteinExistence type="predicted"/>
<comment type="caution">
    <text evidence="2">The sequence shown here is derived from an EMBL/GenBank/DDBJ whole genome shotgun (WGS) entry which is preliminary data.</text>
</comment>
<dbReference type="AlphaFoldDB" id="A0A2H0URQ9"/>
<dbReference type="CDD" id="cd04301">
    <property type="entry name" value="NAT_SF"/>
    <property type="match status" value="1"/>
</dbReference>
<dbReference type="SUPFAM" id="SSF55729">
    <property type="entry name" value="Acyl-CoA N-acyltransferases (Nat)"/>
    <property type="match status" value="1"/>
</dbReference>
<gene>
    <name evidence="2" type="ORF">COU09_02640</name>
</gene>
<dbReference type="Proteomes" id="UP000229615">
    <property type="component" value="Unassembled WGS sequence"/>
</dbReference>
<dbReference type="Pfam" id="PF00583">
    <property type="entry name" value="Acetyltransf_1"/>
    <property type="match status" value="1"/>
</dbReference>
<protein>
    <recommendedName>
        <fullName evidence="1">N-acetyltransferase domain-containing protein</fullName>
    </recommendedName>
</protein>
<name>A0A2H0URQ9_9BACT</name>
<evidence type="ECO:0000313" key="2">
    <source>
        <dbReference type="EMBL" id="PIR88366.1"/>
    </source>
</evidence>
<evidence type="ECO:0000259" key="1">
    <source>
        <dbReference type="Pfam" id="PF00583"/>
    </source>
</evidence>
<organism evidence="2 3">
    <name type="scientific">Candidatus Harrisonbacteria bacterium CG10_big_fil_rev_8_21_14_0_10_44_23</name>
    <dbReference type="NCBI Taxonomy" id="1974585"/>
    <lineage>
        <taxon>Bacteria</taxon>
        <taxon>Candidatus Harrisoniibacteriota</taxon>
    </lineage>
</organism>
<dbReference type="GO" id="GO:0016747">
    <property type="term" value="F:acyltransferase activity, transferring groups other than amino-acyl groups"/>
    <property type="evidence" value="ECO:0007669"/>
    <property type="project" value="InterPro"/>
</dbReference>
<sequence length="173" mass="19685">MKLQIKSQTPTIEDIAQVVTDTKDFPFLTYVGPRTWRFFDGYYAACEDNVFAGVLAVNRFGGWSKLGSLAVLSKFHGKVVATALIKKAVATEKGKVFRASANPKVWKIAENIGMVEKYNWLNLPFSVRLIYLKLSLNVVLCGEFMQFIKELQRKQKLANVHNHRHFVYIDGII</sequence>
<evidence type="ECO:0000313" key="3">
    <source>
        <dbReference type="Proteomes" id="UP000229615"/>
    </source>
</evidence>
<feature type="domain" description="N-acetyltransferase" evidence="1">
    <location>
        <begin position="35"/>
        <end position="91"/>
    </location>
</feature>
<accession>A0A2H0URQ9</accession>
<dbReference type="InterPro" id="IPR016181">
    <property type="entry name" value="Acyl_CoA_acyltransferase"/>
</dbReference>